<keyword evidence="5 8" id="KW-1133">Transmembrane helix</keyword>
<evidence type="ECO:0000256" key="2">
    <source>
        <dbReference type="ARBA" id="ARBA00022448"/>
    </source>
</evidence>
<dbReference type="Pfam" id="PF00893">
    <property type="entry name" value="Multi_Drug_Res"/>
    <property type="match status" value="1"/>
</dbReference>
<organism evidence="9 10">
    <name type="scientific">Paenibacillus chartarius</name>
    <dbReference type="NCBI Taxonomy" id="747481"/>
    <lineage>
        <taxon>Bacteria</taxon>
        <taxon>Bacillati</taxon>
        <taxon>Bacillota</taxon>
        <taxon>Bacilli</taxon>
        <taxon>Bacillales</taxon>
        <taxon>Paenibacillaceae</taxon>
        <taxon>Paenibacillus</taxon>
    </lineage>
</organism>
<comment type="similarity">
    <text evidence="7">Belongs to the drug/metabolite transporter (DMT) superfamily. Small multidrug resistance (SMR) (TC 2.A.7.1) family.</text>
</comment>
<feature type="transmembrane region" description="Helical" evidence="8">
    <location>
        <begin position="29"/>
        <end position="47"/>
    </location>
</feature>
<reference evidence="9 10" key="1">
    <citation type="submission" date="2024-09" db="EMBL/GenBank/DDBJ databases">
        <authorList>
            <person name="Sun Q."/>
            <person name="Mori K."/>
        </authorList>
    </citation>
    <scope>NUCLEOTIDE SEQUENCE [LARGE SCALE GENOMIC DNA]</scope>
    <source>
        <strain evidence="9 10">CCM 7759</strain>
    </source>
</reference>
<evidence type="ECO:0000313" key="10">
    <source>
        <dbReference type="Proteomes" id="UP001589776"/>
    </source>
</evidence>
<evidence type="ECO:0000256" key="1">
    <source>
        <dbReference type="ARBA" id="ARBA00004651"/>
    </source>
</evidence>
<dbReference type="PANTHER" id="PTHR30561">
    <property type="entry name" value="SMR FAMILY PROTON-DEPENDENT DRUG EFFLUX TRANSPORTER SUGE"/>
    <property type="match status" value="1"/>
</dbReference>
<dbReference type="InterPro" id="IPR000390">
    <property type="entry name" value="Small_drug/metabolite_transptr"/>
</dbReference>
<gene>
    <name evidence="9" type="ORF">ACFFK0_02335</name>
</gene>
<keyword evidence="2" id="KW-0813">Transport</keyword>
<feature type="transmembrane region" description="Helical" evidence="8">
    <location>
        <begin position="59"/>
        <end position="78"/>
    </location>
</feature>
<feature type="transmembrane region" description="Helical" evidence="8">
    <location>
        <begin position="84"/>
        <end position="102"/>
    </location>
</feature>
<evidence type="ECO:0000256" key="8">
    <source>
        <dbReference type="SAM" id="Phobius"/>
    </source>
</evidence>
<accession>A0ABV6DF87</accession>
<evidence type="ECO:0000256" key="4">
    <source>
        <dbReference type="ARBA" id="ARBA00022692"/>
    </source>
</evidence>
<name>A0ABV6DF87_9BACL</name>
<evidence type="ECO:0000256" key="3">
    <source>
        <dbReference type="ARBA" id="ARBA00022475"/>
    </source>
</evidence>
<proteinExistence type="inferred from homology"/>
<keyword evidence="4 7" id="KW-0812">Transmembrane</keyword>
<dbReference type="SUPFAM" id="SSF103481">
    <property type="entry name" value="Multidrug resistance efflux transporter EmrE"/>
    <property type="match status" value="1"/>
</dbReference>
<dbReference type="Proteomes" id="UP001589776">
    <property type="component" value="Unassembled WGS sequence"/>
</dbReference>
<keyword evidence="10" id="KW-1185">Reference proteome</keyword>
<dbReference type="Gene3D" id="1.10.3730.20">
    <property type="match status" value="1"/>
</dbReference>
<sequence length="103" mass="11012">MDWLLLITAGAAEVGGVMMMKASNGFKKLKPTIAAVMFGVVSFYCLSQAMRSIPIGTSYGVWTGIGSAGSVLLGMLVWGETFHWRKLLLLLCIIVGVVGLKMT</sequence>
<protein>
    <submittedName>
        <fullName evidence="9">DMT family transporter</fullName>
    </submittedName>
</protein>
<keyword evidence="6 8" id="KW-0472">Membrane</keyword>
<evidence type="ECO:0000256" key="7">
    <source>
        <dbReference type="RuleBase" id="RU003942"/>
    </source>
</evidence>
<dbReference type="RefSeq" id="WP_377468268.1">
    <property type="nucleotide sequence ID" value="NZ_JBHLWN010000014.1"/>
</dbReference>
<comment type="subcellular location">
    <subcellularLocation>
        <location evidence="1 7">Cell membrane</location>
        <topology evidence="1 7">Multi-pass membrane protein</topology>
    </subcellularLocation>
</comment>
<evidence type="ECO:0000256" key="6">
    <source>
        <dbReference type="ARBA" id="ARBA00023136"/>
    </source>
</evidence>
<evidence type="ECO:0000313" key="9">
    <source>
        <dbReference type="EMBL" id="MFC0211297.1"/>
    </source>
</evidence>
<dbReference type="PANTHER" id="PTHR30561:SF0">
    <property type="entry name" value="GUANIDINIUM EXPORTER"/>
    <property type="match status" value="1"/>
</dbReference>
<dbReference type="InterPro" id="IPR037185">
    <property type="entry name" value="EmrE-like"/>
</dbReference>
<keyword evidence="3" id="KW-1003">Cell membrane</keyword>
<dbReference type="InterPro" id="IPR045324">
    <property type="entry name" value="Small_multidrug_res"/>
</dbReference>
<evidence type="ECO:0000256" key="5">
    <source>
        <dbReference type="ARBA" id="ARBA00022989"/>
    </source>
</evidence>
<dbReference type="EMBL" id="JBHLWN010000014">
    <property type="protein sequence ID" value="MFC0211297.1"/>
    <property type="molecule type" value="Genomic_DNA"/>
</dbReference>
<comment type="caution">
    <text evidence="9">The sequence shown here is derived from an EMBL/GenBank/DDBJ whole genome shotgun (WGS) entry which is preliminary data.</text>
</comment>